<dbReference type="AlphaFoldDB" id="A0A284RHS4"/>
<dbReference type="OrthoDB" id="10495231at2759"/>
<feature type="compositionally biased region" description="Polar residues" evidence="1">
    <location>
        <begin position="137"/>
        <end position="147"/>
    </location>
</feature>
<dbReference type="Proteomes" id="UP000219338">
    <property type="component" value="Unassembled WGS sequence"/>
</dbReference>
<evidence type="ECO:0000313" key="3">
    <source>
        <dbReference type="Proteomes" id="UP000219338"/>
    </source>
</evidence>
<organism evidence="2 3">
    <name type="scientific">Armillaria ostoyae</name>
    <name type="common">Armillaria root rot fungus</name>
    <dbReference type="NCBI Taxonomy" id="47428"/>
    <lineage>
        <taxon>Eukaryota</taxon>
        <taxon>Fungi</taxon>
        <taxon>Dikarya</taxon>
        <taxon>Basidiomycota</taxon>
        <taxon>Agaricomycotina</taxon>
        <taxon>Agaricomycetes</taxon>
        <taxon>Agaricomycetidae</taxon>
        <taxon>Agaricales</taxon>
        <taxon>Marasmiineae</taxon>
        <taxon>Physalacriaceae</taxon>
        <taxon>Armillaria</taxon>
    </lineage>
</organism>
<reference evidence="3" key="1">
    <citation type="journal article" date="2017" name="Nat. Ecol. Evol.">
        <title>Genome expansion and lineage-specific genetic innovations in the forest pathogenic fungi Armillaria.</title>
        <authorList>
            <person name="Sipos G."/>
            <person name="Prasanna A.N."/>
            <person name="Walter M.C."/>
            <person name="O'Connor E."/>
            <person name="Balint B."/>
            <person name="Krizsan K."/>
            <person name="Kiss B."/>
            <person name="Hess J."/>
            <person name="Varga T."/>
            <person name="Slot J."/>
            <person name="Riley R."/>
            <person name="Boka B."/>
            <person name="Rigling D."/>
            <person name="Barry K."/>
            <person name="Lee J."/>
            <person name="Mihaltcheva S."/>
            <person name="LaButti K."/>
            <person name="Lipzen A."/>
            <person name="Waldron R."/>
            <person name="Moloney N.M."/>
            <person name="Sperisen C."/>
            <person name="Kredics L."/>
            <person name="Vagvoelgyi C."/>
            <person name="Patrignani A."/>
            <person name="Fitzpatrick D."/>
            <person name="Nagy I."/>
            <person name="Doyle S."/>
            <person name="Anderson J.B."/>
            <person name="Grigoriev I.V."/>
            <person name="Gueldener U."/>
            <person name="Muensterkoetter M."/>
            <person name="Nagy L.G."/>
        </authorList>
    </citation>
    <scope>NUCLEOTIDE SEQUENCE [LARGE SCALE GENOMIC DNA]</scope>
    <source>
        <strain evidence="3">C18/9</strain>
    </source>
</reference>
<evidence type="ECO:0000313" key="2">
    <source>
        <dbReference type="EMBL" id="SJL08300.1"/>
    </source>
</evidence>
<sequence length="147" mass="16177">MVGLSGKLSCSLVAVFCSPKALWNYKYLSPEICDSQCALEETQGLVQFFQQTCSKRVFSPYKGEPLVVPDPQFDFPALVKQWVQEEDQLAELDTYDPFDSQSPLSTPPLTLPSTPPTSPMHEQELGNTIPALDLGPSSDSAPSHSKR</sequence>
<evidence type="ECO:0000256" key="1">
    <source>
        <dbReference type="SAM" id="MobiDB-lite"/>
    </source>
</evidence>
<proteinExistence type="predicted"/>
<keyword evidence="3" id="KW-1185">Reference proteome</keyword>
<protein>
    <submittedName>
        <fullName evidence="2">Uncharacterized protein</fullName>
    </submittedName>
</protein>
<feature type="compositionally biased region" description="Pro residues" evidence="1">
    <location>
        <begin position="105"/>
        <end position="118"/>
    </location>
</feature>
<accession>A0A284RHS4</accession>
<feature type="region of interest" description="Disordered" evidence="1">
    <location>
        <begin position="92"/>
        <end position="147"/>
    </location>
</feature>
<dbReference type="OMA" id="FSPYKGE"/>
<gene>
    <name evidence="2" type="ORF">ARMOST_11663</name>
</gene>
<dbReference type="EMBL" id="FUEG01000009">
    <property type="protein sequence ID" value="SJL08300.1"/>
    <property type="molecule type" value="Genomic_DNA"/>
</dbReference>
<name>A0A284RHS4_ARMOS</name>